<dbReference type="SUPFAM" id="SSF56601">
    <property type="entry name" value="beta-lactamase/transpeptidase-like"/>
    <property type="match status" value="1"/>
</dbReference>
<dbReference type="Gene3D" id="3.40.710.10">
    <property type="entry name" value="DD-peptidase/beta-lactamase superfamily"/>
    <property type="match status" value="1"/>
</dbReference>
<accession>A0A0S2KFF6</accession>
<keyword evidence="3" id="KW-0732">Signal</keyword>
<evidence type="ECO:0000256" key="3">
    <source>
        <dbReference type="SAM" id="SignalP"/>
    </source>
</evidence>
<sequence length="490" mass="53309" precursor="true">MTCLFVIRKFLKLSTATYVLLASLTWLPMAVSAQSNQAPPGVQVVINGHQFPEDSFALLVQEIGSYTPVLAINTDLPLNPASTMKTLTTLAALDMLGPAYTWRTELYALGSINDGVLNGDLLLRGGGDPFLVEEHMRSMLKTLQRRGVQHISGNLLINDTLFDPAVSVEDSLDAQSNRAYNVLPHAAITNFQVVTFYFYPAEDGRNVRIVADPPLPGLRIDNRLRVQQGACTGFQRGVSFSEDKSTQTVIFSGSFPSQCQEYTMTRAVLDAPTYTYELFRYLWQELGGRFDGSLQTNTLPSIEGRPAAEPIVSWQSPPLGDIVKSINKYSNNMMTRQLLLTLGLEHSGAPASINTGIAAIHEYLDGIAVQRTGLLIANGSGLSRDTRLTARMLADSLQHAWQQPIMPEFLSSLPLAGLDGTMDDRLADEPAQGRIHVKTGSLSGVAGIAGYVHAHSGKRYVVVALVNHPGADRGTGQELADALLRWASEQ</sequence>
<dbReference type="Gene3D" id="3.50.80.20">
    <property type="entry name" value="D-Ala-D-Ala carboxypeptidase C, peptidase S13"/>
    <property type="match status" value="1"/>
</dbReference>
<dbReference type="InterPro" id="IPR012338">
    <property type="entry name" value="Beta-lactam/transpept-like"/>
</dbReference>
<keyword evidence="2" id="KW-0378">Hydrolase</keyword>
<dbReference type="GO" id="GO:0004185">
    <property type="term" value="F:serine-type carboxypeptidase activity"/>
    <property type="evidence" value="ECO:0007669"/>
    <property type="project" value="InterPro"/>
</dbReference>
<protein>
    <submittedName>
        <fullName evidence="4">D-alanyl-D-alanine carboxypeptidase/D-alanyl-D-alanine-endopeptidase</fullName>
    </submittedName>
</protein>
<keyword evidence="4" id="KW-0121">Carboxypeptidase</keyword>
<dbReference type="Proteomes" id="UP000065641">
    <property type="component" value="Chromosome"/>
</dbReference>
<dbReference type="AlphaFoldDB" id="A0A0S2KFF6"/>
<dbReference type="PANTHER" id="PTHR30023">
    <property type="entry name" value="D-ALANYL-D-ALANINE CARBOXYPEPTIDASE"/>
    <property type="match status" value="1"/>
</dbReference>
<name>A0A0S2KFF6_9GAMM</name>
<keyword evidence="4" id="KW-0645">Protease</keyword>
<gene>
    <name evidence="4" type="ORF">PS2015_2064</name>
</gene>
<evidence type="ECO:0000256" key="2">
    <source>
        <dbReference type="ARBA" id="ARBA00022801"/>
    </source>
</evidence>
<organism evidence="4 5">
    <name type="scientific">Pseudohongiella spirulinae</name>
    <dbReference type="NCBI Taxonomy" id="1249552"/>
    <lineage>
        <taxon>Bacteria</taxon>
        <taxon>Pseudomonadati</taxon>
        <taxon>Pseudomonadota</taxon>
        <taxon>Gammaproteobacteria</taxon>
        <taxon>Pseudomonadales</taxon>
        <taxon>Pseudohongiellaceae</taxon>
        <taxon>Pseudohongiella</taxon>
    </lineage>
</organism>
<dbReference type="InterPro" id="IPR000667">
    <property type="entry name" value="Peptidase_S13"/>
</dbReference>
<dbReference type="EMBL" id="CP013189">
    <property type="protein sequence ID" value="ALO46703.1"/>
    <property type="molecule type" value="Genomic_DNA"/>
</dbReference>
<reference evidence="4 5" key="1">
    <citation type="submission" date="2015-11" db="EMBL/GenBank/DDBJ databases">
        <authorList>
            <person name="Zhang Y."/>
            <person name="Guo Z."/>
        </authorList>
    </citation>
    <scope>NUCLEOTIDE SEQUENCE [LARGE SCALE GENOMIC DNA]</scope>
    <source>
        <strain evidence="4 5">KCTC 32221</strain>
    </source>
</reference>
<dbReference type="Pfam" id="PF02113">
    <property type="entry name" value="Peptidase_S13"/>
    <property type="match status" value="1"/>
</dbReference>
<dbReference type="NCBIfam" id="TIGR00666">
    <property type="entry name" value="PBP4"/>
    <property type="match status" value="1"/>
</dbReference>
<dbReference type="PANTHER" id="PTHR30023:SF0">
    <property type="entry name" value="PENICILLIN-SENSITIVE CARBOXYPEPTIDASE A"/>
    <property type="match status" value="1"/>
</dbReference>
<proteinExistence type="inferred from homology"/>
<dbReference type="GO" id="GO:0000270">
    <property type="term" value="P:peptidoglycan metabolic process"/>
    <property type="evidence" value="ECO:0007669"/>
    <property type="project" value="TreeGrafter"/>
</dbReference>
<feature type="chain" id="PRO_5006601539" evidence="3">
    <location>
        <begin position="34"/>
        <end position="490"/>
    </location>
</feature>
<dbReference type="GO" id="GO:0006508">
    <property type="term" value="P:proteolysis"/>
    <property type="evidence" value="ECO:0007669"/>
    <property type="project" value="InterPro"/>
</dbReference>
<dbReference type="STRING" id="1249552.PS2015_2064"/>
<dbReference type="PRINTS" id="PR00922">
    <property type="entry name" value="DADACBPTASE3"/>
</dbReference>
<evidence type="ECO:0000313" key="4">
    <source>
        <dbReference type="EMBL" id="ALO46703.1"/>
    </source>
</evidence>
<feature type="signal peptide" evidence="3">
    <location>
        <begin position="1"/>
        <end position="33"/>
    </location>
</feature>
<dbReference type="PATRIC" id="fig|1249552.3.peg.2076"/>
<evidence type="ECO:0000256" key="1">
    <source>
        <dbReference type="ARBA" id="ARBA00006096"/>
    </source>
</evidence>
<dbReference type="KEGG" id="pspi:PS2015_2064"/>
<dbReference type="OrthoDB" id="9802627at2"/>
<evidence type="ECO:0000313" key="5">
    <source>
        <dbReference type="Proteomes" id="UP000065641"/>
    </source>
</evidence>
<keyword evidence="5" id="KW-1185">Reference proteome</keyword>
<comment type="similarity">
    <text evidence="1">Belongs to the peptidase S13 family.</text>
</comment>